<dbReference type="EMBL" id="BART01004660">
    <property type="protein sequence ID" value="GAG55479.1"/>
    <property type="molecule type" value="Genomic_DNA"/>
</dbReference>
<comment type="caution">
    <text evidence="1">The sequence shown here is derived from an EMBL/GenBank/DDBJ whole genome shotgun (WGS) entry which is preliminary data.</text>
</comment>
<protein>
    <submittedName>
        <fullName evidence="1">Uncharacterized protein</fullName>
    </submittedName>
</protein>
<dbReference type="Gene3D" id="1.10.599.10">
    <property type="entry name" value="Aldehyde Ferredoxin Oxidoreductase Protein, subunit A, domain 3"/>
    <property type="match status" value="1"/>
</dbReference>
<evidence type="ECO:0000313" key="1">
    <source>
        <dbReference type="EMBL" id="GAG55479.1"/>
    </source>
</evidence>
<dbReference type="AlphaFoldDB" id="X0YHK3"/>
<feature type="non-terminal residue" evidence="1">
    <location>
        <position position="1"/>
    </location>
</feature>
<organism evidence="1">
    <name type="scientific">marine sediment metagenome</name>
    <dbReference type="NCBI Taxonomy" id="412755"/>
    <lineage>
        <taxon>unclassified sequences</taxon>
        <taxon>metagenomes</taxon>
        <taxon>ecological metagenomes</taxon>
    </lineage>
</organism>
<dbReference type="InterPro" id="IPR013985">
    <property type="entry name" value="Ald_Fedxn_OxRdtase_dom3"/>
</dbReference>
<dbReference type="InterPro" id="IPR036021">
    <property type="entry name" value="Tungsten_al_ferr_oxy-like_C"/>
</dbReference>
<gene>
    <name evidence="1" type="ORF">S01H4_11497</name>
</gene>
<dbReference type="GO" id="GO:0009055">
    <property type="term" value="F:electron transfer activity"/>
    <property type="evidence" value="ECO:0007669"/>
    <property type="project" value="InterPro"/>
</dbReference>
<sequence>TDYYRVHGYDLKTGIPTRERLESLGLKYIADELEVHSPYQEWDGPLLWPLDKYPHGGKRA</sequence>
<accession>X0YHK3</accession>
<proteinExistence type="predicted"/>
<dbReference type="SUPFAM" id="SSF48310">
    <property type="entry name" value="Aldehyde ferredoxin oxidoreductase, C-terminal domains"/>
    <property type="match status" value="1"/>
</dbReference>
<dbReference type="GO" id="GO:0051536">
    <property type="term" value="F:iron-sulfur cluster binding"/>
    <property type="evidence" value="ECO:0007669"/>
    <property type="project" value="InterPro"/>
</dbReference>
<name>X0YHK3_9ZZZZ</name>
<reference evidence="1" key="1">
    <citation type="journal article" date="2014" name="Front. Microbiol.">
        <title>High frequency of phylogenetically diverse reductive dehalogenase-homologous genes in deep subseafloor sedimentary metagenomes.</title>
        <authorList>
            <person name="Kawai M."/>
            <person name="Futagami T."/>
            <person name="Toyoda A."/>
            <person name="Takaki Y."/>
            <person name="Nishi S."/>
            <person name="Hori S."/>
            <person name="Arai W."/>
            <person name="Tsubouchi T."/>
            <person name="Morono Y."/>
            <person name="Uchiyama I."/>
            <person name="Ito T."/>
            <person name="Fujiyama A."/>
            <person name="Inagaki F."/>
            <person name="Takami H."/>
        </authorList>
    </citation>
    <scope>NUCLEOTIDE SEQUENCE</scope>
    <source>
        <strain evidence="1">Expedition CK06-06</strain>
    </source>
</reference>
<dbReference type="GO" id="GO:0016625">
    <property type="term" value="F:oxidoreductase activity, acting on the aldehyde or oxo group of donors, iron-sulfur protein as acceptor"/>
    <property type="evidence" value="ECO:0007669"/>
    <property type="project" value="InterPro"/>
</dbReference>